<gene>
    <name evidence="4" type="ORF">GOMPHAMPRED_001599</name>
</gene>
<dbReference type="FunFam" id="3.90.850.10:FF:000003">
    <property type="entry name" value="Fumarylacetoacetate hydrolase domain-containing 1"/>
    <property type="match status" value="1"/>
</dbReference>
<dbReference type="AlphaFoldDB" id="A0A8H3FAX9"/>
<dbReference type="InterPro" id="IPR036663">
    <property type="entry name" value="Fumarylacetoacetase_C_sf"/>
</dbReference>
<dbReference type="Gene3D" id="3.90.850.10">
    <property type="entry name" value="Fumarylacetoacetase-like, C-terminal domain"/>
    <property type="match status" value="1"/>
</dbReference>
<keyword evidence="2" id="KW-0479">Metal-binding</keyword>
<protein>
    <recommendedName>
        <fullName evidence="3">Fumarylacetoacetase-like C-terminal domain-containing protein</fullName>
    </recommendedName>
</protein>
<evidence type="ECO:0000313" key="4">
    <source>
        <dbReference type="EMBL" id="CAF9918703.1"/>
    </source>
</evidence>
<name>A0A8H3FAX9_9LECA</name>
<accession>A0A8H3FAX9</accession>
<dbReference type="GO" id="GO:0005739">
    <property type="term" value="C:mitochondrion"/>
    <property type="evidence" value="ECO:0007669"/>
    <property type="project" value="TreeGrafter"/>
</dbReference>
<dbReference type="OrthoDB" id="74910at2759"/>
<dbReference type="GO" id="GO:0046872">
    <property type="term" value="F:metal ion binding"/>
    <property type="evidence" value="ECO:0007669"/>
    <property type="project" value="UniProtKB-KW"/>
</dbReference>
<comment type="caution">
    <text evidence="4">The sequence shown here is derived from an EMBL/GenBank/DDBJ whole genome shotgun (WGS) entry which is preliminary data.</text>
</comment>
<dbReference type="InterPro" id="IPR011234">
    <property type="entry name" value="Fumarylacetoacetase-like_C"/>
</dbReference>
<feature type="domain" description="Fumarylacetoacetase-like C-terminal" evidence="3">
    <location>
        <begin position="10"/>
        <end position="208"/>
    </location>
</feature>
<comment type="similarity">
    <text evidence="1">Belongs to the FAH family.</text>
</comment>
<organism evidence="4 5">
    <name type="scientific">Gomphillus americanus</name>
    <dbReference type="NCBI Taxonomy" id="1940652"/>
    <lineage>
        <taxon>Eukaryota</taxon>
        <taxon>Fungi</taxon>
        <taxon>Dikarya</taxon>
        <taxon>Ascomycota</taxon>
        <taxon>Pezizomycotina</taxon>
        <taxon>Lecanoromycetes</taxon>
        <taxon>OSLEUM clade</taxon>
        <taxon>Ostropomycetidae</taxon>
        <taxon>Ostropales</taxon>
        <taxon>Graphidaceae</taxon>
        <taxon>Gomphilloideae</taxon>
        <taxon>Gomphillus</taxon>
    </lineage>
</organism>
<evidence type="ECO:0000313" key="5">
    <source>
        <dbReference type="Proteomes" id="UP000664169"/>
    </source>
</evidence>
<reference evidence="4" key="1">
    <citation type="submission" date="2021-03" db="EMBL/GenBank/DDBJ databases">
        <authorList>
            <person name="Tagirdzhanova G."/>
        </authorList>
    </citation>
    <scope>NUCLEOTIDE SEQUENCE</scope>
</reference>
<evidence type="ECO:0000256" key="2">
    <source>
        <dbReference type="ARBA" id="ARBA00022723"/>
    </source>
</evidence>
<evidence type="ECO:0000259" key="3">
    <source>
        <dbReference type="Pfam" id="PF01557"/>
    </source>
</evidence>
<evidence type="ECO:0000256" key="1">
    <source>
        <dbReference type="ARBA" id="ARBA00010211"/>
    </source>
</evidence>
<proteinExistence type="inferred from homology"/>
<dbReference type="SUPFAM" id="SSF56529">
    <property type="entry name" value="FAH"/>
    <property type="match status" value="1"/>
</dbReference>
<keyword evidence="5" id="KW-1185">Reference proteome</keyword>
<dbReference type="GO" id="GO:0018773">
    <property type="term" value="F:acetylpyruvate hydrolase activity"/>
    <property type="evidence" value="ECO:0007669"/>
    <property type="project" value="TreeGrafter"/>
</dbReference>
<dbReference type="PANTHER" id="PTHR11820:SF7">
    <property type="entry name" value="ACYLPYRUVASE FAHD1, MITOCHONDRIAL"/>
    <property type="match status" value="1"/>
</dbReference>
<dbReference type="PANTHER" id="PTHR11820">
    <property type="entry name" value="ACYLPYRUVASE"/>
    <property type="match status" value="1"/>
</dbReference>
<dbReference type="GO" id="GO:0019752">
    <property type="term" value="P:carboxylic acid metabolic process"/>
    <property type="evidence" value="ECO:0007669"/>
    <property type="project" value="UniProtKB-ARBA"/>
</dbReference>
<dbReference type="Proteomes" id="UP000664169">
    <property type="component" value="Unassembled WGS sequence"/>
</dbReference>
<dbReference type="EMBL" id="CAJPDQ010000013">
    <property type="protein sequence ID" value="CAF9918703.1"/>
    <property type="molecule type" value="Genomic_DNA"/>
</dbReference>
<sequence length="229" mass="24998">MASIRSGARKVICIGRNYADHITELKNARPKQPFFFLKPPSSILPPKAGPVLAPKGVLMHFEVELGCVIGKSLRDFDPADEQGAIDAIDGYCLAIDMTARNVQDEAKKKGLPWSIAKGFDTFLPVSEYIPKAAIPDPHTVDLSLFVDGKLKQSDSTGLMLYRIPRQLADISRVMTLEKGDLVLTGTPKGVGPVTVGETMKAFLKVNDQELARIEVDVAEKGGRYAFQET</sequence>
<dbReference type="Pfam" id="PF01557">
    <property type="entry name" value="FAA_hydrolase"/>
    <property type="match status" value="1"/>
</dbReference>